<protein>
    <recommendedName>
        <fullName evidence="6">AMP-dependent synthetase/ligase domain-containing protein</fullName>
    </recommendedName>
</protein>
<evidence type="ECO:0000313" key="7">
    <source>
        <dbReference type="EMBL" id="CAD7633511.1"/>
    </source>
</evidence>
<proteinExistence type="inferred from homology"/>
<name>A0A7R9L277_9ACAR</name>
<evidence type="ECO:0000313" key="8">
    <source>
        <dbReference type="Proteomes" id="UP000759131"/>
    </source>
</evidence>
<dbReference type="InterPro" id="IPR042099">
    <property type="entry name" value="ANL_N_sf"/>
</dbReference>
<dbReference type="Pfam" id="PF00501">
    <property type="entry name" value="AMP-binding"/>
    <property type="match status" value="2"/>
</dbReference>
<feature type="non-terminal residue" evidence="7">
    <location>
        <position position="1"/>
    </location>
</feature>
<evidence type="ECO:0000256" key="4">
    <source>
        <dbReference type="ARBA" id="ARBA00023140"/>
    </source>
</evidence>
<evidence type="ECO:0000256" key="1">
    <source>
        <dbReference type="ARBA" id="ARBA00004275"/>
    </source>
</evidence>
<dbReference type="Proteomes" id="UP000759131">
    <property type="component" value="Unassembled WGS sequence"/>
</dbReference>
<dbReference type="GO" id="GO:0005777">
    <property type="term" value="C:peroxisome"/>
    <property type="evidence" value="ECO:0007669"/>
    <property type="project" value="UniProtKB-SubCell"/>
</dbReference>
<dbReference type="Gene3D" id="3.40.50.980">
    <property type="match status" value="2"/>
</dbReference>
<dbReference type="Gene3D" id="3.40.50.12780">
    <property type="entry name" value="N-terminal domain of ligase-like"/>
    <property type="match status" value="1"/>
</dbReference>
<keyword evidence="5" id="KW-0812">Transmembrane</keyword>
<keyword evidence="3" id="KW-0436">Ligase</keyword>
<comment type="similarity">
    <text evidence="2">Belongs to the ATP-dependent AMP-binding enzyme family.</text>
</comment>
<evidence type="ECO:0000256" key="2">
    <source>
        <dbReference type="ARBA" id="ARBA00006432"/>
    </source>
</evidence>
<dbReference type="OrthoDB" id="10253869at2759"/>
<reference evidence="7" key="1">
    <citation type="submission" date="2020-11" db="EMBL/GenBank/DDBJ databases">
        <authorList>
            <person name="Tran Van P."/>
        </authorList>
    </citation>
    <scope>NUCLEOTIDE SEQUENCE</scope>
</reference>
<evidence type="ECO:0000256" key="3">
    <source>
        <dbReference type="ARBA" id="ARBA00022598"/>
    </source>
</evidence>
<gene>
    <name evidence="7" type="ORF">OSB1V03_LOCUS13908</name>
</gene>
<dbReference type="EMBL" id="CAJPIZ010012857">
    <property type="protein sequence ID" value="CAG2113941.1"/>
    <property type="molecule type" value="Genomic_DNA"/>
</dbReference>
<sequence length="683" mass="75267">MSENNIISLDKPFDEIPNISMGELISKALNKLDEEFVCAFDANTGKTLTAKELIEKSTAIAMALIERGINKTDLILTFAENSIELTVVLFASVLLGVTIYPITSIAKAYELEKLFETLDSIVVFTSESKSNIISKILTNTALKANVKSIFVVNGVFDNNITFNELLKEGFNKSLPQIPYFAVEDPKNTIFAILQSSGTTGVPKSTLISHYAFVAQLYSMINSGMNFDEFDERLKFGHITPIGCITGLTFLYGYICCGIDANSDTKLTFKELITKSNALAMALIEREISKSDIILTFAENSIELAIVIMASVLLGTTLYPISPIANVYELEKLFETLDSLVVFTSQSKSNAMKTILNNHKSKAAVKSVFMVNGVFDNYITFDELLKEGHNKCLPQIPYFAVKDPRNETFVILQSSGTTGVPKSQLISNYSVVAYLHAMKSDIESDFHKNNIDGQPVFGHITPFGCVSGISSLLGYIFCGFSVVIFREYSEELILKSIEKYHVHILFITPAFGSALILGPFAGKYDLSSLKVIISSGAAFTESVGKAIVNKYDVLLQEIYGMTEGGIITQMPYFNNGDEYMAGNLGQPNNNVEIKIRDTDSGESLGPGLGGEICVRGPMLFKGYLNNPLATSEAIDSEGWLRTGDIGHYDQQKRLFITDRLKELIKYETIAVSPTEIELFLLTHK</sequence>
<accession>A0A7R9L277</accession>
<evidence type="ECO:0000259" key="6">
    <source>
        <dbReference type="Pfam" id="PF00501"/>
    </source>
</evidence>
<dbReference type="Gene3D" id="2.30.38.10">
    <property type="entry name" value="Luciferase, Domain 3"/>
    <property type="match status" value="1"/>
</dbReference>
<feature type="transmembrane region" description="Helical" evidence="5">
    <location>
        <begin position="499"/>
        <end position="520"/>
    </location>
</feature>
<comment type="subcellular location">
    <subcellularLocation>
        <location evidence="1">Peroxisome</location>
    </subcellularLocation>
</comment>
<feature type="domain" description="AMP-dependent synthetase/ligase" evidence="6">
    <location>
        <begin position="262"/>
        <end position="623"/>
    </location>
</feature>
<dbReference type="AlphaFoldDB" id="A0A7R9L277"/>
<dbReference type="PANTHER" id="PTHR24096">
    <property type="entry name" value="LONG-CHAIN-FATTY-ACID--COA LIGASE"/>
    <property type="match status" value="1"/>
</dbReference>
<dbReference type="SUPFAM" id="SSF56801">
    <property type="entry name" value="Acetyl-CoA synthetase-like"/>
    <property type="match status" value="2"/>
</dbReference>
<feature type="transmembrane region" description="Helical" evidence="5">
    <location>
        <begin position="468"/>
        <end position="487"/>
    </location>
</feature>
<dbReference type="EMBL" id="OC867432">
    <property type="protein sequence ID" value="CAD7633511.1"/>
    <property type="molecule type" value="Genomic_DNA"/>
</dbReference>
<organism evidence="7">
    <name type="scientific">Medioppia subpectinata</name>
    <dbReference type="NCBI Taxonomy" id="1979941"/>
    <lineage>
        <taxon>Eukaryota</taxon>
        <taxon>Metazoa</taxon>
        <taxon>Ecdysozoa</taxon>
        <taxon>Arthropoda</taxon>
        <taxon>Chelicerata</taxon>
        <taxon>Arachnida</taxon>
        <taxon>Acari</taxon>
        <taxon>Acariformes</taxon>
        <taxon>Sarcoptiformes</taxon>
        <taxon>Oribatida</taxon>
        <taxon>Brachypylina</taxon>
        <taxon>Oppioidea</taxon>
        <taxon>Oppiidae</taxon>
        <taxon>Medioppia</taxon>
    </lineage>
</organism>
<dbReference type="GO" id="GO:0016405">
    <property type="term" value="F:CoA-ligase activity"/>
    <property type="evidence" value="ECO:0007669"/>
    <property type="project" value="TreeGrafter"/>
</dbReference>
<dbReference type="InterPro" id="IPR020845">
    <property type="entry name" value="AMP-binding_CS"/>
</dbReference>
<feature type="domain" description="AMP-dependent synthetase/ligase" evidence="6">
    <location>
        <begin position="39"/>
        <end position="258"/>
    </location>
</feature>
<keyword evidence="8" id="KW-1185">Reference proteome</keyword>
<dbReference type="PANTHER" id="PTHR24096:SF149">
    <property type="entry name" value="AMP-BINDING DOMAIN-CONTAINING PROTEIN-RELATED"/>
    <property type="match status" value="1"/>
</dbReference>
<keyword evidence="5" id="KW-0472">Membrane</keyword>
<dbReference type="InterPro" id="IPR000873">
    <property type="entry name" value="AMP-dep_synth/lig_dom"/>
</dbReference>
<dbReference type="PROSITE" id="PS00455">
    <property type="entry name" value="AMP_BINDING"/>
    <property type="match status" value="2"/>
</dbReference>
<keyword evidence="5" id="KW-1133">Transmembrane helix</keyword>
<evidence type="ECO:0000256" key="5">
    <source>
        <dbReference type="SAM" id="Phobius"/>
    </source>
</evidence>
<keyword evidence="4" id="KW-0576">Peroxisome</keyword>